<dbReference type="InterPro" id="IPR001048">
    <property type="entry name" value="Asp/Glu/Uridylate_kinase"/>
</dbReference>
<dbReference type="Pfam" id="PF22468">
    <property type="entry name" value="ACT_9"/>
    <property type="match status" value="1"/>
</dbReference>
<keyword evidence="10" id="KW-1185">Reference proteome</keyword>
<accession>A0A0L0S0S6</accession>
<dbReference type="GO" id="GO:0005829">
    <property type="term" value="C:cytosol"/>
    <property type="evidence" value="ECO:0007669"/>
    <property type="project" value="TreeGrafter"/>
</dbReference>
<dbReference type="GO" id="GO:0009088">
    <property type="term" value="P:threonine biosynthetic process"/>
    <property type="evidence" value="ECO:0007669"/>
    <property type="project" value="UniProtKB-ARBA"/>
</dbReference>
<dbReference type="GO" id="GO:0005524">
    <property type="term" value="F:ATP binding"/>
    <property type="evidence" value="ECO:0007669"/>
    <property type="project" value="UniProtKB-KW"/>
</dbReference>
<organism evidence="9 10">
    <name type="scientific">Allomyces macrogynus (strain ATCC 38327)</name>
    <name type="common">Allomyces javanicus var. macrogynus</name>
    <dbReference type="NCBI Taxonomy" id="578462"/>
    <lineage>
        <taxon>Eukaryota</taxon>
        <taxon>Fungi</taxon>
        <taxon>Fungi incertae sedis</taxon>
        <taxon>Blastocladiomycota</taxon>
        <taxon>Blastocladiomycetes</taxon>
        <taxon>Blastocladiales</taxon>
        <taxon>Blastocladiaceae</taxon>
        <taxon>Allomyces</taxon>
    </lineage>
</organism>
<reference evidence="9 10" key="1">
    <citation type="submission" date="2009-11" db="EMBL/GenBank/DDBJ databases">
        <title>Annotation of Allomyces macrogynus ATCC 38327.</title>
        <authorList>
            <consortium name="The Broad Institute Genome Sequencing Platform"/>
            <person name="Russ C."/>
            <person name="Cuomo C."/>
            <person name="Burger G."/>
            <person name="Gray M.W."/>
            <person name="Holland P.W.H."/>
            <person name="King N."/>
            <person name="Lang F.B.F."/>
            <person name="Roger A.J."/>
            <person name="Ruiz-Trillo I."/>
            <person name="Young S.K."/>
            <person name="Zeng Q."/>
            <person name="Gargeya S."/>
            <person name="Fitzgerald M."/>
            <person name="Haas B."/>
            <person name="Abouelleil A."/>
            <person name="Alvarado L."/>
            <person name="Arachchi H.M."/>
            <person name="Berlin A."/>
            <person name="Chapman S.B."/>
            <person name="Gearin G."/>
            <person name="Goldberg J."/>
            <person name="Griggs A."/>
            <person name="Gujja S."/>
            <person name="Hansen M."/>
            <person name="Heiman D."/>
            <person name="Howarth C."/>
            <person name="Larimer J."/>
            <person name="Lui A."/>
            <person name="MacDonald P.J.P."/>
            <person name="McCowen C."/>
            <person name="Montmayeur A."/>
            <person name="Murphy C."/>
            <person name="Neiman D."/>
            <person name="Pearson M."/>
            <person name="Priest M."/>
            <person name="Roberts A."/>
            <person name="Saif S."/>
            <person name="Shea T."/>
            <person name="Sisk P."/>
            <person name="Stolte C."/>
            <person name="Sykes S."/>
            <person name="Wortman J."/>
            <person name="Nusbaum C."/>
            <person name="Birren B."/>
        </authorList>
    </citation>
    <scope>NUCLEOTIDE SEQUENCE [LARGE SCALE GENOMIC DNA]</scope>
    <source>
        <strain evidence="9 10">ATCC 38327</strain>
    </source>
</reference>
<feature type="domain" description="ACT" evidence="8">
    <location>
        <begin position="464"/>
        <end position="536"/>
    </location>
</feature>
<evidence type="ECO:0000256" key="4">
    <source>
        <dbReference type="ARBA" id="ARBA00022777"/>
    </source>
</evidence>
<dbReference type="InterPro" id="IPR036393">
    <property type="entry name" value="AceGlu_kinase-like_sf"/>
</dbReference>
<dbReference type="InterPro" id="IPR045865">
    <property type="entry name" value="ACT-like_dom_sf"/>
</dbReference>
<dbReference type="InterPro" id="IPR054352">
    <property type="entry name" value="ACT_Aspartokinase"/>
</dbReference>
<sequence>MTNMLHNNAESNGAAANGTRPATNGTAAATNGASALPWIAMKFGGTSVGTAERLLAVSDIVRSQLEHCRPVLVCSAMSSVKKASGTTSLLLRAAEQALHAGGESTFLSIVDQISANHLQAAHEALPNSPELLAAIQAEIQSECQKLGQFLRAIRIIDEISPKSRDIIVSTGEKLSCMVLTAVLQSRGIDAVFVNADRVIEQEFNESELNQDFYDYVARRLGQVVRDAAGRGAVPVVTGFIGPVPGSLIQAVGRGYTDLTAALVAVGLHAQEVQIWKEVDGIFTADPRKVPSARLLPSITPDEAAELTYYGSEVIHPFTMDQVIRAGVPIRIKNTFNPSGAGTIIAPVDDAHECSDSLKSRRSFEDLKLPTAVTIKDSIIVLNIRSNRKSNSHGFLSKIFTILDRHGVIVDLITTSEIHVSMALAIDENEDLNELGVPKSLNYVVAEFGKLGTVSVLPRQVILSAVGRHMKHMVGTASKMFNVLAMAGVNIEMISQGASEINISCVIAQESAIVALRAVHDRFITLLDGAAPAVAPSEPVAAVKGASPARNGVAAGKA</sequence>
<evidence type="ECO:0000256" key="6">
    <source>
        <dbReference type="RuleBase" id="RU003448"/>
    </source>
</evidence>
<protein>
    <recommendedName>
        <fullName evidence="6">Aspartokinase</fullName>
        <ecNumber evidence="6">2.7.2.4</ecNumber>
    </recommendedName>
</protein>
<dbReference type="Proteomes" id="UP000054350">
    <property type="component" value="Unassembled WGS sequence"/>
</dbReference>
<evidence type="ECO:0000256" key="3">
    <source>
        <dbReference type="ARBA" id="ARBA00022741"/>
    </source>
</evidence>
<dbReference type="SUPFAM" id="SSF53633">
    <property type="entry name" value="Carbamate kinase-like"/>
    <property type="match status" value="1"/>
</dbReference>
<dbReference type="FunFam" id="3.40.1160.10:FF:000023">
    <property type="entry name" value="Probable aspartokinase"/>
    <property type="match status" value="1"/>
</dbReference>
<dbReference type="GO" id="GO:0009090">
    <property type="term" value="P:homoserine biosynthetic process"/>
    <property type="evidence" value="ECO:0007669"/>
    <property type="project" value="TreeGrafter"/>
</dbReference>
<evidence type="ECO:0000256" key="5">
    <source>
        <dbReference type="ARBA" id="ARBA00022840"/>
    </source>
</evidence>
<dbReference type="AlphaFoldDB" id="A0A0L0S0S6"/>
<dbReference type="SUPFAM" id="SSF55021">
    <property type="entry name" value="ACT-like"/>
    <property type="match status" value="2"/>
</dbReference>
<dbReference type="EMBL" id="GG745330">
    <property type="protein sequence ID" value="KNE56222.1"/>
    <property type="molecule type" value="Genomic_DNA"/>
</dbReference>
<dbReference type="VEuPathDB" id="FungiDB:AMAG_02056"/>
<evidence type="ECO:0000313" key="9">
    <source>
        <dbReference type="EMBL" id="KNE56222.1"/>
    </source>
</evidence>
<comment type="catalytic activity">
    <reaction evidence="6">
        <text>L-aspartate + ATP = 4-phospho-L-aspartate + ADP</text>
        <dbReference type="Rhea" id="RHEA:23776"/>
        <dbReference type="ChEBI" id="CHEBI:29991"/>
        <dbReference type="ChEBI" id="CHEBI:30616"/>
        <dbReference type="ChEBI" id="CHEBI:57535"/>
        <dbReference type="ChEBI" id="CHEBI:456216"/>
        <dbReference type="EC" id="2.7.2.4"/>
    </reaction>
</comment>
<dbReference type="GO" id="GO:0004072">
    <property type="term" value="F:aspartate kinase activity"/>
    <property type="evidence" value="ECO:0007669"/>
    <property type="project" value="UniProtKB-EC"/>
</dbReference>
<feature type="region of interest" description="Disordered" evidence="7">
    <location>
        <begin position="1"/>
        <end position="26"/>
    </location>
</feature>
<dbReference type="EC" id="2.7.2.4" evidence="6"/>
<reference evidence="10" key="2">
    <citation type="submission" date="2009-11" db="EMBL/GenBank/DDBJ databases">
        <title>The Genome Sequence of Allomyces macrogynus strain ATCC 38327.</title>
        <authorList>
            <consortium name="The Broad Institute Genome Sequencing Platform"/>
            <person name="Russ C."/>
            <person name="Cuomo C."/>
            <person name="Shea T."/>
            <person name="Young S.K."/>
            <person name="Zeng Q."/>
            <person name="Koehrsen M."/>
            <person name="Haas B."/>
            <person name="Borodovsky M."/>
            <person name="Guigo R."/>
            <person name="Alvarado L."/>
            <person name="Berlin A."/>
            <person name="Borenstein D."/>
            <person name="Chen Z."/>
            <person name="Engels R."/>
            <person name="Freedman E."/>
            <person name="Gellesch M."/>
            <person name="Goldberg J."/>
            <person name="Griggs A."/>
            <person name="Gujja S."/>
            <person name="Heiman D."/>
            <person name="Hepburn T."/>
            <person name="Howarth C."/>
            <person name="Jen D."/>
            <person name="Larson L."/>
            <person name="Lewis B."/>
            <person name="Mehta T."/>
            <person name="Park D."/>
            <person name="Pearson M."/>
            <person name="Roberts A."/>
            <person name="Saif S."/>
            <person name="Shenoy N."/>
            <person name="Sisk P."/>
            <person name="Stolte C."/>
            <person name="Sykes S."/>
            <person name="Walk T."/>
            <person name="White J."/>
            <person name="Yandava C."/>
            <person name="Burger G."/>
            <person name="Gray M.W."/>
            <person name="Holland P.W.H."/>
            <person name="King N."/>
            <person name="Lang F.B.F."/>
            <person name="Roger A.J."/>
            <person name="Ruiz-Trillo I."/>
            <person name="Lander E."/>
            <person name="Nusbaum C."/>
        </authorList>
    </citation>
    <scope>NUCLEOTIDE SEQUENCE [LARGE SCALE GENOMIC DNA]</scope>
    <source>
        <strain evidence="10">ATCC 38327</strain>
    </source>
</reference>
<dbReference type="FunFam" id="3.30.2130.10:FF:000001">
    <property type="entry name" value="Bifunctional aspartokinase/homoserine dehydrogenase"/>
    <property type="match status" value="1"/>
</dbReference>
<dbReference type="Gene3D" id="3.40.1160.10">
    <property type="entry name" value="Acetylglutamate kinase-like"/>
    <property type="match status" value="1"/>
</dbReference>
<dbReference type="InterPro" id="IPR001341">
    <property type="entry name" value="Asp_kinase"/>
</dbReference>
<dbReference type="InterPro" id="IPR002912">
    <property type="entry name" value="ACT_dom"/>
</dbReference>
<dbReference type="PROSITE" id="PS51671">
    <property type="entry name" value="ACT"/>
    <property type="match status" value="1"/>
</dbReference>
<dbReference type="GO" id="GO:0071266">
    <property type="term" value="P:'de novo' L-methionine biosynthetic process"/>
    <property type="evidence" value="ECO:0007669"/>
    <property type="project" value="UniProtKB-ARBA"/>
</dbReference>
<evidence type="ECO:0000313" key="10">
    <source>
        <dbReference type="Proteomes" id="UP000054350"/>
    </source>
</evidence>
<dbReference type="eggNOG" id="KOG0456">
    <property type="taxonomic scope" value="Eukaryota"/>
</dbReference>
<dbReference type="PANTHER" id="PTHR21499:SF59">
    <property type="entry name" value="ASPARTOKINASE"/>
    <property type="match status" value="1"/>
</dbReference>
<keyword evidence="2 6" id="KW-0808">Transferase</keyword>
<dbReference type="GO" id="GO:0009089">
    <property type="term" value="P:lysine biosynthetic process via diaminopimelate"/>
    <property type="evidence" value="ECO:0007669"/>
    <property type="project" value="TreeGrafter"/>
</dbReference>
<dbReference type="NCBIfam" id="TIGR00657">
    <property type="entry name" value="asp_kinases"/>
    <property type="match status" value="1"/>
</dbReference>
<dbReference type="CDD" id="cd04892">
    <property type="entry name" value="ACT_AK-like_2"/>
    <property type="match status" value="1"/>
</dbReference>
<evidence type="ECO:0000259" key="8">
    <source>
        <dbReference type="PROSITE" id="PS51671"/>
    </source>
</evidence>
<keyword evidence="5" id="KW-0067">ATP-binding</keyword>
<evidence type="ECO:0000256" key="1">
    <source>
        <dbReference type="ARBA" id="ARBA00010122"/>
    </source>
</evidence>
<dbReference type="Gene3D" id="3.30.2130.10">
    <property type="entry name" value="VC0802-like"/>
    <property type="match status" value="1"/>
</dbReference>
<dbReference type="OMA" id="YEIWTDV"/>
<dbReference type="OrthoDB" id="4323675at2759"/>
<dbReference type="Pfam" id="PF00696">
    <property type="entry name" value="AA_kinase"/>
    <property type="match status" value="1"/>
</dbReference>
<keyword evidence="4 6" id="KW-0418">Kinase</keyword>
<evidence type="ECO:0000256" key="2">
    <source>
        <dbReference type="ARBA" id="ARBA00022679"/>
    </source>
</evidence>
<evidence type="ECO:0000256" key="7">
    <source>
        <dbReference type="SAM" id="MobiDB-lite"/>
    </source>
</evidence>
<keyword evidence="3" id="KW-0547">Nucleotide-binding</keyword>
<feature type="compositionally biased region" description="Low complexity" evidence="7">
    <location>
        <begin position="7"/>
        <end position="26"/>
    </location>
</feature>
<name>A0A0L0S0S6_ALLM3</name>
<dbReference type="PANTHER" id="PTHR21499">
    <property type="entry name" value="ASPARTATE KINASE"/>
    <property type="match status" value="1"/>
</dbReference>
<comment type="similarity">
    <text evidence="1 6">Belongs to the aspartokinase family.</text>
</comment>
<gene>
    <name evidence="9" type="ORF">AMAG_02056</name>
</gene>
<dbReference type="STRING" id="578462.A0A0L0S0S6"/>
<proteinExistence type="inferred from homology"/>